<sequence length="152" mass="16890">MKPNAIWPDVILRAELFFLAGDRRLSCLPTQTTAIGFPVNELRASCWVYGSTASKVSWMVSLADASVQFTKRIPDNPDYVFARYVSACHLDFSCSVLSGEPTVTYLPRGNSIVWSGNLSVQHSASGSFLKRFHSSILLLTPHQRSAITNYFL</sequence>
<organism evidence="1 2">
    <name type="scientific">Cotesia glomerata</name>
    <name type="common">Lepidopteran parasitic wasp</name>
    <name type="synonym">Apanteles glomeratus</name>
    <dbReference type="NCBI Taxonomy" id="32391"/>
    <lineage>
        <taxon>Eukaryota</taxon>
        <taxon>Metazoa</taxon>
        <taxon>Ecdysozoa</taxon>
        <taxon>Arthropoda</taxon>
        <taxon>Hexapoda</taxon>
        <taxon>Insecta</taxon>
        <taxon>Pterygota</taxon>
        <taxon>Neoptera</taxon>
        <taxon>Endopterygota</taxon>
        <taxon>Hymenoptera</taxon>
        <taxon>Apocrita</taxon>
        <taxon>Ichneumonoidea</taxon>
        <taxon>Braconidae</taxon>
        <taxon>Microgastrinae</taxon>
        <taxon>Cotesia</taxon>
    </lineage>
</organism>
<dbReference type="EMBL" id="JAHXZJ010000001">
    <property type="protein sequence ID" value="KAH0567242.1"/>
    <property type="molecule type" value="Genomic_DNA"/>
</dbReference>
<evidence type="ECO:0000313" key="1">
    <source>
        <dbReference type="EMBL" id="KAH0567242.1"/>
    </source>
</evidence>
<name>A0AAV7J5M5_COTGL</name>
<reference evidence="1 2" key="1">
    <citation type="journal article" date="2021" name="J. Hered.">
        <title>A chromosome-level genome assembly of the parasitoid wasp, Cotesia glomerata (Hymenoptera: Braconidae).</title>
        <authorList>
            <person name="Pinto B.J."/>
            <person name="Weis J.J."/>
            <person name="Gamble T."/>
            <person name="Ode P.J."/>
            <person name="Paul R."/>
            <person name="Zaspel J.M."/>
        </authorList>
    </citation>
    <scope>NUCLEOTIDE SEQUENCE [LARGE SCALE GENOMIC DNA]</scope>
    <source>
        <strain evidence="1">CgM1</strain>
    </source>
</reference>
<gene>
    <name evidence="1" type="ORF">KQX54_007825</name>
</gene>
<dbReference type="AlphaFoldDB" id="A0AAV7J5M5"/>
<accession>A0AAV7J5M5</accession>
<protein>
    <submittedName>
        <fullName evidence="1">Uncharacterized protein</fullName>
    </submittedName>
</protein>
<proteinExistence type="predicted"/>
<keyword evidence="2" id="KW-1185">Reference proteome</keyword>
<comment type="caution">
    <text evidence="1">The sequence shown here is derived from an EMBL/GenBank/DDBJ whole genome shotgun (WGS) entry which is preliminary data.</text>
</comment>
<evidence type="ECO:0000313" key="2">
    <source>
        <dbReference type="Proteomes" id="UP000826195"/>
    </source>
</evidence>
<dbReference type="Proteomes" id="UP000826195">
    <property type="component" value="Unassembled WGS sequence"/>
</dbReference>